<gene>
    <name evidence="10 13" type="primary">tat</name>
</gene>
<keyword evidence="10" id="KW-1035">Host cytoplasm</keyword>
<evidence type="ECO:0000256" key="7">
    <source>
        <dbReference type="ARBA" id="ARBA00023159"/>
    </source>
</evidence>
<evidence type="ECO:0000256" key="12">
    <source>
        <dbReference type="SAM" id="MobiDB-lite"/>
    </source>
</evidence>
<keyword evidence="10" id="KW-0862">Zinc</keyword>
<dbReference type="GO" id="GO:0004865">
    <property type="term" value="F:protein serine/threonine phosphatase inhibitor activity"/>
    <property type="evidence" value="ECO:0007669"/>
    <property type="project" value="UniProtKB-KW"/>
</dbReference>
<feature type="modified residue" description="N6-acetyllysine; by host PCAF" evidence="10">
    <location>
        <position position="28"/>
    </location>
</feature>
<feature type="compositionally biased region" description="Polar residues" evidence="12">
    <location>
        <begin position="69"/>
        <end position="85"/>
    </location>
</feature>
<dbReference type="GO" id="GO:0006351">
    <property type="term" value="P:DNA-templated transcription"/>
    <property type="evidence" value="ECO:0007669"/>
    <property type="project" value="UniProtKB-UniRule"/>
</dbReference>
<dbReference type="GO" id="GO:0039525">
    <property type="term" value="P:symbiont-mediated perturbation of host chromatin organization"/>
    <property type="evidence" value="ECO:0007669"/>
    <property type="project" value="UniProtKB-UniRule"/>
</dbReference>
<comment type="function">
    <text evidence="10">Transcriptional activator that increases RNA Pol II processivity, thereby increasing the level of full-length viral transcripts. Recognizes a hairpin structure at the 5'-LTR of the nascent viral mRNAs referred to as the transactivation responsive RNA element (TAR) and recruits the cyclin T1-CDK9 complex (P-TEFb complex) that will in turn hyperphosphorylate the RNA polymerase II to allow efficient elongation. The CDK9 component of P-TEFb and other Tat-activated kinases hyperphosphorylate the C-terminus of RNA Pol II that becomes stabilized and much more processive. Other factors such as HTATSF1/Tat-SF1, SUPT5H/SPT5, and HTATIP2 are also important for Tat's function. Besides its effect on RNA Pol II processivity, Tat induces chromatin remodeling of proviral genes by recruiting the histone acetyltransferases (HATs) CREBBP, EP300 and PCAF to the chromatin. This also contributes to the increase in proviral transcription rate, especially when the provirus integrates in transcriptionally silent region of the host genome. To ensure maximal activation of the LTR, Tat mediates nuclear translocation of NF-kappa-B by interacting with host RELA. Through its interaction with host TBP, Tat may also modulate transcription initiation. Tat can reactivate a latently infected cell by penetrating in it and transactivating its LTR promoter. In the cytoplasm, Tat is thought to act as a translational activator of HIV-1 mRNAs.</text>
</comment>
<keyword evidence="5 10" id="KW-0694">RNA-binding</keyword>
<feature type="region of interest" description="Transactivation" evidence="10">
    <location>
        <begin position="1"/>
        <end position="48"/>
    </location>
</feature>
<dbReference type="Proteomes" id="UP000100838">
    <property type="component" value="Genome"/>
</dbReference>
<feature type="modified residue" description="N6-acetyllysine; by host EP300 and GCN5L2" evidence="10">
    <location>
        <position position="51"/>
    </location>
</feature>
<feature type="short sequence motif" description="Nuclear localization signal, RNA-binding (TAR), and protein transduction" evidence="10">
    <location>
        <begin position="49"/>
        <end position="57"/>
    </location>
</feature>
<feature type="region of interest" description="Interaction with the host capping enzyme RNGTT" evidence="10">
    <location>
        <begin position="49"/>
        <end position="86"/>
    </location>
</feature>
<keyword evidence="10" id="KW-0899">Viral immunoevasion</keyword>
<evidence type="ECO:0000256" key="5">
    <source>
        <dbReference type="ARBA" id="ARBA00022884"/>
    </source>
</evidence>
<evidence type="ECO:0000256" key="1">
    <source>
        <dbReference type="ARBA" id="ARBA00009398"/>
    </source>
</evidence>
<comment type="domain">
    <text evidence="10">The Arg-rich RNA-binding region binds the TAR RNA. This region also mediates the nuclear localization through direct binding to KPNB1 and is involved in Tat's transfer across cell membranes (protein transduction). The same region is required for the interaction with EP300, PCAF, EIF2AK2 and KDR.</text>
</comment>
<organism evidence="13 14">
    <name type="scientific">Human immunodeficiency virus type 1</name>
    <name type="common">HIV-1</name>
    <dbReference type="NCBI Taxonomy" id="11676"/>
    <lineage>
        <taxon>Viruses</taxon>
        <taxon>Riboviria</taxon>
        <taxon>Pararnavirae</taxon>
        <taxon>Artverviricota</taxon>
        <taxon>Revtraviricetes</taxon>
        <taxon>Ortervirales</taxon>
        <taxon>Retroviridae</taxon>
        <taxon>Orthoretrovirinae</taxon>
        <taxon>Lentivirus</taxon>
        <taxon>Lentivirus humimdef1</taxon>
    </lineage>
</organism>
<proteinExistence type="inferred from homology"/>
<dbReference type="GO" id="GO:0039606">
    <property type="term" value="P:symbiont-mediated suppression of host translation initiation"/>
    <property type="evidence" value="ECO:0007669"/>
    <property type="project" value="UniProtKB-KW"/>
</dbReference>
<keyword evidence="10" id="KW-0053">Apoptosis</keyword>
<comment type="PTM">
    <text evidence="10">Asymmetrical arginine methylation by host PRMT6 seems to diminish the transactivation capacity of Tat and affects the interaction with host CCNT1.</text>
</comment>
<feature type="modified residue" description="Asymmetric dimethylarginine; by host PRMT6" evidence="10">
    <location>
        <position position="53"/>
    </location>
</feature>
<evidence type="ECO:0000256" key="6">
    <source>
        <dbReference type="ARBA" id="ARBA00023015"/>
    </source>
</evidence>
<keyword evidence="10" id="KW-0007">Acetylation</keyword>
<dbReference type="GO" id="GO:0032968">
    <property type="term" value="P:positive regulation of transcription elongation by RNA polymerase II"/>
    <property type="evidence" value="ECO:0007669"/>
    <property type="project" value="UniProtKB-UniRule"/>
</dbReference>
<evidence type="ECO:0000256" key="3">
    <source>
        <dbReference type="ARBA" id="ARBA00022562"/>
    </source>
</evidence>
<evidence type="ECO:0000256" key="8">
    <source>
        <dbReference type="ARBA" id="ARBA00023163"/>
    </source>
</evidence>
<comment type="function">
    <text evidence="10">Extracellular circulating Tat can be endocytosed by surrounding uninfected cells via the binding to several surface receptors such as CD26, CXCR4, heparan sulfate proteoglycans (HSPG) or LDLR. Neurons are rarely infected, but they internalize Tat via their LDLR. Through its interaction with nuclear HATs, Tat is potentially able to control the acetylation-dependent cellular gene expression. Modulates the expression of many cellular genes involved in cell survival, proliferation or in coding for cytokines or cytokine receptors. Tat plays a role in T-cell and neurons apoptosis. Tat induced neurotoxicity and apoptosis probably contribute to neuroAIDS. Circulating Tat also acts as a chemokine-like and/or growth factor-like molecule that binds to specific receptors on the surface of the cells, affecting many cellular pathways. In the vascular system, Tat binds to ITGAV/ITGB3 and ITGA5/ITGB1 integrins dimers at the surface of endothelial cells and competes with bFGF for heparin-binding sites, leading to an excess of soluble bFGF.</text>
</comment>
<comment type="PTM">
    <text evidence="10">Acetylation by EP300, CREBBP, GCN5L2/GCN5 and PCAF regulates the transactivation activity of Tat. EP300-mediated acetylation of Lys-50 promotes dissociation of Tat from the TAR RNA through the competitive binding to PCAF's bromodomain. In addition, the non-acetylated Tat's N-terminus can also interact with PCAF. PCAF-mediated acetylation of Lys-28 enhances Tat's binding to CCNT1. Lys-50 is deacetylated by SIRT1.</text>
</comment>
<dbReference type="InterPro" id="IPR036963">
    <property type="entry name" value="Tat_dom_sf"/>
</dbReference>
<dbReference type="Pfam" id="PF00539">
    <property type="entry name" value="Tat"/>
    <property type="match status" value="1"/>
</dbReference>
<evidence type="ECO:0000256" key="9">
    <source>
        <dbReference type="ARBA" id="ARBA00032765"/>
    </source>
</evidence>
<organismHost>
    <name type="scientific">Homo sapiens</name>
    <name type="common">Human</name>
    <dbReference type="NCBI Taxonomy" id="9606"/>
</organismHost>
<feature type="site" description="Essential for Tat translocation through the endosomal membrane" evidence="10">
    <location>
        <position position="11"/>
    </location>
</feature>
<dbReference type="GO" id="GO:0046872">
    <property type="term" value="F:metal ion binding"/>
    <property type="evidence" value="ECO:0007669"/>
    <property type="project" value="UniProtKB-UniRule"/>
</dbReference>
<feature type="binding site" evidence="10">
    <location>
        <position position="27"/>
    </location>
    <ligand>
        <name>Zn(2+)</name>
        <dbReference type="ChEBI" id="CHEBI:29105"/>
        <label>2</label>
    </ligand>
</feature>
<keyword evidence="7 10" id="KW-0010">Activator</keyword>
<feature type="region of interest" description="Cysteine-rich" evidence="10">
    <location>
        <begin position="22"/>
        <end position="37"/>
    </location>
</feature>
<comment type="domain">
    <text evidence="10">The transactivation domain mediates the interaction with CCNT1, GCN5L2, and MDM2.</text>
</comment>
<keyword evidence="10" id="KW-0479">Metal-binding</keyword>
<evidence type="ECO:0000256" key="10">
    <source>
        <dbReference type="HAMAP-Rule" id="MF_04079"/>
    </source>
</evidence>
<keyword evidence="10" id="KW-1017">Isopeptide bond</keyword>
<keyword evidence="10" id="KW-1122">Modulation of host chromatin by virus</keyword>
<keyword evidence="10" id="KW-1114">Inhibition of host interferon signaling pathway by virus</keyword>
<keyword evidence="3 10" id="KW-1048">Host nucleus</keyword>
<keyword evidence="10" id="KW-0832">Ubl conjugation</keyword>
<evidence type="ECO:0000313" key="14">
    <source>
        <dbReference type="Proteomes" id="UP000100838"/>
    </source>
</evidence>
<dbReference type="GO" id="GO:0001070">
    <property type="term" value="F:RNA-binding transcription regulator activity"/>
    <property type="evidence" value="ECO:0007669"/>
    <property type="project" value="UniProtKB-UniRule"/>
</dbReference>
<keyword evidence="6 10" id="KW-0805">Transcription regulation</keyword>
<dbReference type="GO" id="GO:0005576">
    <property type="term" value="C:extracellular region"/>
    <property type="evidence" value="ECO:0007669"/>
    <property type="project" value="UniProtKB-SubCell"/>
</dbReference>
<dbReference type="GO" id="GO:0030332">
    <property type="term" value="F:cyclin binding"/>
    <property type="evidence" value="ECO:0007669"/>
    <property type="project" value="UniProtKB-UniRule"/>
</dbReference>
<feature type="binding site" evidence="10">
    <location>
        <position position="25"/>
    </location>
    <ligand>
        <name>Zn(2+)</name>
        <dbReference type="ChEBI" id="CHEBI:29105"/>
        <label>2</label>
    </ligand>
</feature>
<reference evidence="13 14" key="1">
    <citation type="journal article" date="2011" name="Emerg. Infect. Dis.">
        <title>Novel HIV-1 recombinant forms in antenatal cohort, Montreal, Quebec, Canada.</title>
        <authorList>
            <person name="Quesnel-Vallieres M."/>
            <person name="Kouzayha I."/>
            <person name="Tran E."/>
            <person name="Barry I."/>
            <person name="Lasgi C."/>
            <person name="Merindol N."/>
            <person name="Monteil V."/>
            <person name="Ransy D.G."/>
            <person name="Boucher M."/>
            <person name="Lapointe N."/>
            <person name="Soudeyns H."/>
        </authorList>
    </citation>
    <scope>NUCLEOTIDE SEQUENCE [LARGE SCALE GENOMIC DNA]</scope>
    <source>
        <strain evidence="13">TV749</strain>
    </source>
</reference>
<comment type="subunit">
    <text evidence="10">Interacts with host CCNT1. Associates with the P-TEFb complex composed at least of Tat, P-TEFb (CDK9 and CCNT1), TAR RNA, RNA Pol II. Recruits the HATs CREBBP, TAF1/TFIID, EP300, PCAF and GCN5L2. Interacts with host KAT5/Tip60; this interaction targets the latter to degradation. Interacts with the host deacetylase SIRT1. Interacts with host capping enzyme RNGTT; this interaction stimulates RNGTT. Binds to host KDR, and to the host integrins ITGAV/ITGB3 and ITGA5/ITGB1. Interacts with host KPNB1/importin beta-1 without previous binding to KPNA1/importin alpha-1. Interacts with EIF2AK2. Interacts with host nucleosome assembly protein NAP1L1; this interaction may be required for the transport of Tat within the nucleus, since the two proteins interact at the nuclear rim. Interacts with host C1QBP/SF2P32; this interaction involves lysine-acetylated Tat. Interacts with the host chemokine receptors CCR2, CCR3 and CXCR4. Interacts with host DPP4/CD26; this interaction may trigger an anti-proliferative effect. Interacts with host LDLR. Interacts with the host extracellular matrix metalloproteinase MMP1. Interacts with host PRMT6; this interaction mediates Tat's methylation. Interacts with, and is ubiquitinated by MDM2/Hdm2. Interacts with host PSMC3 and HTATIP2. Interacts with STAB1; this interaction may overcome SATB1-mediated repression of IL2 and IL2RA (interleukin) in T cells by binding to the same domain than HDAC1. Interacts (when acetylated) with human CDK13, thereby increasing HIV-1 mRNA splicing and promoting the production of the doubly spliced HIV-1 protein Nef.Interacts with host TBP; this interaction modulates the activity of transcriptional pre-initiation complex. Interacts with host RELA.</text>
</comment>
<feature type="modified residue" description="Asymmetric dimethylarginine; by host PRMT6" evidence="10">
    <location>
        <position position="52"/>
    </location>
</feature>
<keyword evidence="10" id="KW-0597">Phosphoprotein</keyword>
<feature type="region of interest" description="Core" evidence="10">
    <location>
        <begin position="38"/>
        <end position="48"/>
    </location>
</feature>
<evidence type="ECO:0000256" key="11">
    <source>
        <dbReference type="RuleBase" id="RU003311"/>
    </source>
</evidence>
<dbReference type="HAMAP" id="MF_04079">
    <property type="entry name" value="HIV_TAT"/>
    <property type="match status" value="1"/>
</dbReference>
<keyword evidence="4 10" id="KW-0945">Host-virus interaction</keyword>
<dbReference type="GO" id="GO:0039502">
    <property type="term" value="P:symbiont-mediated suppression of host type I interferon-mediated signaling pathway"/>
    <property type="evidence" value="ECO:0007669"/>
    <property type="project" value="UniProtKB-UniRule"/>
</dbReference>
<dbReference type="GO" id="GO:1990970">
    <property type="term" value="F:trans-activation response element binding"/>
    <property type="evidence" value="ECO:0007669"/>
    <property type="project" value="UniProtKB-UniRule"/>
</dbReference>
<dbReference type="GO" id="GO:0019904">
    <property type="term" value="F:protein domain specific binding"/>
    <property type="evidence" value="ECO:0007669"/>
    <property type="project" value="UniProtKB-UniRule"/>
</dbReference>
<feature type="compositionally biased region" description="Basic residues" evidence="12">
    <location>
        <begin position="47"/>
        <end position="56"/>
    </location>
</feature>
<comment type="miscellaneous">
    <text evidence="10">HIV-1 lineages are divided in three main groups, M (for Major), O (for Outlier), and N (for New, or Non-M, Non-O). The vast majority of strains found worldwide belong to the group M. Group O seems to be endemic to and largely confined to Cameroon and neighboring countries in West Central Africa, where these viruses represent a small minority of HIV-1 strains. The group N is represented by a limited number of isolates from Cameroonian persons. The group M is further subdivided in 9 clades or subtypes (A to D, F to H, J and K).</text>
</comment>
<dbReference type="GO" id="GO:0042805">
    <property type="term" value="F:actinin binding"/>
    <property type="evidence" value="ECO:0007669"/>
    <property type="project" value="UniProtKB-UniRule"/>
</dbReference>
<keyword evidence="8 10" id="KW-0804">Transcription</keyword>
<dbReference type="InterPro" id="IPR001831">
    <property type="entry name" value="IV_Tat"/>
</dbReference>
<comment type="PTM">
    <text evidence="10">Polyubiquitination by host MDM2 does not target Tat to degradation, but activates its transactivation function and fosters interaction with CCNT1 and TAR RNA.</text>
</comment>
<comment type="caution">
    <text evidence="10">Lacks conserved residue(s) required for the propagation of feature annotation.</text>
</comment>
<dbReference type="EMBL" id="HM215251">
    <property type="protein sequence ID" value="ADY18654.1"/>
    <property type="molecule type" value="Genomic_DNA"/>
</dbReference>
<dbReference type="GO" id="GO:0052170">
    <property type="term" value="P:symbiont-mediated suppression of host innate immune response"/>
    <property type="evidence" value="ECO:0007669"/>
    <property type="project" value="UniProtKB-KW"/>
</dbReference>
<dbReference type="GO" id="GO:0044196">
    <property type="term" value="C:host cell nucleolus"/>
    <property type="evidence" value="ECO:0007669"/>
    <property type="project" value="UniProtKB-SubCell"/>
</dbReference>
<dbReference type="Gene3D" id="4.10.20.10">
    <property type="entry name" value="Tat domain"/>
    <property type="match status" value="1"/>
</dbReference>
<keyword evidence="10" id="KW-0964">Secreted</keyword>
<sequence length="101" mass="11542">MDPIDPNIEPWNQPGSQPKTACNNCYCKKCCYHCQLCFLKKGLGISHGRKKRRQRRAAPLSSKDHQNPVPKQSTPQTRRVSTGSKESQEKVESQTEPDRFD</sequence>
<feature type="region of interest" description="Disordered" evidence="12">
    <location>
        <begin position="46"/>
        <end position="101"/>
    </location>
</feature>
<keyword evidence="10" id="KW-1090">Inhibition of host innate immune response by virus</keyword>
<comment type="subcellular location">
    <subcellularLocation>
        <location evidence="10">Host nucleus</location>
        <location evidence="10">Host nucleolus</location>
    </subcellularLocation>
    <subcellularLocation>
        <location evidence="10">Host cytoplasm</location>
    </subcellularLocation>
    <subcellularLocation>
        <location evidence="10">Secreted</location>
    </subcellularLocation>
    <text evidence="10">Probably localizes to both nuclear and nucleolar compartments. Nuclear localization is mediated through the interaction of the nuclear localization signal with importin KPNB1. Secretion occurs through a Golgi-independent pathway. Tat is released from infected cells to the extracellular space where it remains associated to the cell membrane, or is secreted into the cerebrospinal fluid and sera. Extracellular Tat can be endocytosed by surrounding uninfected cells via binding to several receptors depending on the cell type.</text>
</comment>
<feature type="modified residue" description="N6-acetyllysine; by host EP300 and GCN5L2" evidence="10">
    <location>
        <position position="50"/>
    </location>
</feature>
<dbReference type="PRINTS" id="PR00055">
    <property type="entry name" value="HIVTATDOMAIN"/>
</dbReference>
<evidence type="ECO:0000256" key="2">
    <source>
        <dbReference type="ARBA" id="ARBA00022376"/>
    </source>
</evidence>
<keyword evidence="10" id="KW-0922">Interferon antiviral system evasion</keyword>
<feature type="binding site" evidence="10">
    <location>
        <position position="22"/>
    </location>
    <ligand>
        <name>Zn(2+)</name>
        <dbReference type="ChEBI" id="CHEBI:29105"/>
        <label>1</label>
    </ligand>
</feature>
<comment type="PTM">
    <text evidence="10">Phosphorylated by EIF2AK2 on serine and threonine residues adjacent to the basic region important for TAR RNA binding and function. Phosphorylation of Tat by EIF2AK2 is dependent on the prior activation of EIF2AK2 by dsRNA.</text>
</comment>
<accession>F1B0I3</accession>
<evidence type="ECO:0000256" key="4">
    <source>
        <dbReference type="ARBA" id="ARBA00022581"/>
    </source>
</evidence>
<protein>
    <recommendedName>
        <fullName evidence="2 10">Protein Tat</fullName>
    </recommendedName>
    <alternativeName>
        <fullName evidence="9 10">Transactivating regulatory protein</fullName>
    </alternativeName>
</protein>
<dbReference type="GO" id="GO:0030430">
    <property type="term" value="C:host cell cytoplasm"/>
    <property type="evidence" value="ECO:0007669"/>
    <property type="project" value="UniProtKB-SubCell"/>
</dbReference>
<feature type="binding site" evidence="10">
    <location>
        <position position="34"/>
    </location>
    <ligand>
        <name>Zn(2+)</name>
        <dbReference type="ChEBI" id="CHEBI:29105"/>
        <label>1</label>
    </ligand>
</feature>
<feature type="compositionally biased region" description="Basic and acidic residues" evidence="12">
    <location>
        <begin position="86"/>
        <end position="101"/>
    </location>
</feature>
<comment type="domain">
    <text evidence="10">The Cys-rich region may bind 2 zinc ions. This region is involved in binding to KAT5.</text>
</comment>
<keyword evidence="10" id="KW-1126">Modulation of host PP1 activity by virus</keyword>
<evidence type="ECO:0000313" key="13">
    <source>
        <dbReference type="EMBL" id="ADY18654.1"/>
    </source>
</evidence>
<keyword evidence="10" id="KW-0488">Methylation</keyword>
<feature type="cross-link" description="Glycyl lysine isopeptide (Lys-Gly) (interchain with G-Cter in ubiquitin)" evidence="10">
    <location>
        <position position="71"/>
    </location>
</feature>
<comment type="similarity">
    <text evidence="1 10 11">Belongs to the lentiviruses Tat family.</text>
</comment>
<dbReference type="GO" id="GO:0050434">
    <property type="term" value="P:positive regulation of viral transcription"/>
    <property type="evidence" value="ECO:0007669"/>
    <property type="project" value="UniProtKB-UniRule"/>
</dbReference>
<comment type="domain">
    <text evidence="10">The cell attachment site mediates the interaction with ITGAV/ITGB3 and ITGA5/ITGB1 integrins, leading to vascular cell migration and invasion. This interaction also provides endothelial cells with the adhesion signal they require to grow in response to mitogens.</text>
</comment>
<name>F1B0I3_HV1</name>
<feature type="binding site" evidence="10">
    <location>
        <position position="30"/>
    </location>
    <ligand>
        <name>Zn(2+)</name>
        <dbReference type="ChEBI" id="CHEBI:29105"/>
        <label>2</label>
    </ligand>
</feature>
<feature type="binding site" evidence="10">
    <location>
        <position position="33"/>
    </location>
    <ligand>
        <name>Zn(2+)</name>
        <dbReference type="ChEBI" id="CHEBI:29105"/>
        <label>1</label>
    </ligand>
</feature>
<feature type="region of interest" description="Interaction with human CREBBP" evidence="10">
    <location>
        <begin position="1"/>
        <end position="24"/>
    </location>
</feature>
<feature type="binding site" evidence="10">
    <location>
        <position position="37"/>
    </location>
    <ligand>
        <name>Zn(2+)</name>
        <dbReference type="ChEBI" id="CHEBI:29105"/>
        <label>1</label>
    </ligand>
</feature>